<evidence type="ECO:0000256" key="1">
    <source>
        <dbReference type="SAM" id="SignalP"/>
    </source>
</evidence>
<protein>
    <recommendedName>
        <fullName evidence="4">Secreted protein</fullName>
    </recommendedName>
</protein>
<proteinExistence type="predicted"/>
<gene>
    <name evidence="2" type="ORF">CITCOLO1_LOCUS9963</name>
</gene>
<accession>A0ABP0YC82</accession>
<organism evidence="2 3">
    <name type="scientific">Citrullus colocynthis</name>
    <name type="common">colocynth</name>
    <dbReference type="NCBI Taxonomy" id="252529"/>
    <lineage>
        <taxon>Eukaryota</taxon>
        <taxon>Viridiplantae</taxon>
        <taxon>Streptophyta</taxon>
        <taxon>Embryophyta</taxon>
        <taxon>Tracheophyta</taxon>
        <taxon>Spermatophyta</taxon>
        <taxon>Magnoliopsida</taxon>
        <taxon>eudicotyledons</taxon>
        <taxon>Gunneridae</taxon>
        <taxon>Pentapetalae</taxon>
        <taxon>rosids</taxon>
        <taxon>fabids</taxon>
        <taxon>Cucurbitales</taxon>
        <taxon>Cucurbitaceae</taxon>
        <taxon>Benincaseae</taxon>
        <taxon>Citrullus</taxon>
    </lineage>
</organism>
<keyword evidence="1" id="KW-0732">Signal</keyword>
<dbReference type="EMBL" id="OZ021737">
    <property type="protein sequence ID" value="CAK9318009.1"/>
    <property type="molecule type" value="Genomic_DNA"/>
</dbReference>
<evidence type="ECO:0000313" key="3">
    <source>
        <dbReference type="Proteomes" id="UP001642487"/>
    </source>
</evidence>
<keyword evidence="3" id="KW-1185">Reference proteome</keyword>
<dbReference type="Proteomes" id="UP001642487">
    <property type="component" value="Chromosome 3"/>
</dbReference>
<name>A0ABP0YC82_9ROSI</name>
<evidence type="ECO:0000313" key="2">
    <source>
        <dbReference type="EMBL" id="CAK9318009.1"/>
    </source>
</evidence>
<feature type="signal peptide" evidence="1">
    <location>
        <begin position="1"/>
        <end position="17"/>
    </location>
</feature>
<feature type="chain" id="PRO_5046766643" description="Secreted protein" evidence="1">
    <location>
        <begin position="18"/>
        <end position="96"/>
    </location>
</feature>
<sequence>MFFWDFYFFLFLIKVCARLLFLDQISGTPFSASNKSDRALFVVSLVNITWKGYLKLFSTYKDNRTGASDVKIVLQVCNLISGSYFHLVGLRPGELE</sequence>
<reference evidence="2 3" key="1">
    <citation type="submission" date="2024-03" db="EMBL/GenBank/DDBJ databases">
        <authorList>
            <person name="Gkanogiannis A."/>
            <person name="Becerra Lopez-Lavalle L."/>
        </authorList>
    </citation>
    <scope>NUCLEOTIDE SEQUENCE [LARGE SCALE GENOMIC DNA]</scope>
</reference>
<evidence type="ECO:0008006" key="4">
    <source>
        <dbReference type="Google" id="ProtNLM"/>
    </source>
</evidence>